<dbReference type="AlphaFoldDB" id="A0A518JY37"/>
<dbReference type="InterPro" id="IPR027558">
    <property type="entry name" value="Pre_pil_HX9DG_C"/>
</dbReference>
<dbReference type="PANTHER" id="PTHR30093:SF2">
    <property type="entry name" value="TYPE II SECRETION SYSTEM PROTEIN H"/>
    <property type="match status" value="1"/>
</dbReference>
<keyword evidence="4" id="KW-1185">Reference proteome</keyword>
<feature type="domain" description="DUF1559" evidence="2">
    <location>
        <begin position="41"/>
        <end position="320"/>
    </location>
</feature>
<dbReference type="NCBIfam" id="TIGR02532">
    <property type="entry name" value="IV_pilin_GFxxxE"/>
    <property type="match status" value="1"/>
</dbReference>
<reference evidence="3 4" key="1">
    <citation type="submission" date="2019-02" db="EMBL/GenBank/DDBJ databases">
        <title>Deep-cultivation of Planctomycetes and their phenomic and genomic characterization uncovers novel biology.</title>
        <authorList>
            <person name="Wiegand S."/>
            <person name="Jogler M."/>
            <person name="Boedeker C."/>
            <person name="Pinto D."/>
            <person name="Vollmers J."/>
            <person name="Rivas-Marin E."/>
            <person name="Kohn T."/>
            <person name="Peeters S.H."/>
            <person name="Heuer A."/>
            <person name="Rast P."/>
            <person name="Oberbeckmann S."/>
            <person name="Bunk B."/>
            <person name="Jeske O."/>
            <person name="Meyerdierks A."/>
            <person name="Storesund J.E."/>
            <person name="Kallscheuer N."/>
            <person name="Luecker S."/>
            <person name="Lage O.M."/>
            <person name="Pohl T."/>
            <person name="Merkel B.J."/>
            <person name="Hornburger P."/>
            <person name="Mueller R.-W."/>
            <person name="Bruemmer F."/>
            <person name="Labrenz M."/>
            <person name="Spormann A.M."/>
            <person name="Op den Camp H."/>
            <person name="Overmann J."/>
            <person name="Amann R."/>
            <person name="Jetten M.S.M."/>
            <person name="Mascher T."/>
            <person name="Medema M.H."/>
            <person name="Devos D.P."/>
            <person name="Kaster A.-K."/>
            <person name="Ovreas L."/>
            <person name="Rohde M."/>
            <person name="Galperin M.Y."/>
            <person name="Jogler C."/>
        </authorList>
    </citation>
    <scope>NUCLEOTIDE SEQUENCE [LARGE SCALE GENOMIC DNA]</scope>
    <source>
        <strain evidence="3 4">Poly24</strain>
    </source>
</reference>
<evidence type="ECO:0000256" key="1">
    <source>
        <dbReference type="SAM" id="MobiDB-lite"/>
    </source>
</evidence>
<dbReference type="Proteomes" id="UP000315082">
    <property type="component" value="Chromosome"/>
</dbReference>
<dbReference type="InterPro" id="IPR011453">
    <property type="entry name" value="DUF1559"/>
</dbReference>
<feature type="region of interest" description="Disordered" evidence="1">
    <location>
        <begin position="322"/>
        <end position="350"/>
    </location>
</feature>
<dbReference type="SUPFAM" id="SSF54523">
    <property type="entry name" value="Pili subunits"/>
    <property type="match status" value="1"/>
</dbReference>
<dbReference type="InterPro" id="IPR012902">
    <property type="entry name" value="N_methyl_site"/>
</dbReference>
<dbReference type="NCBIfam" id="TIGR04294">
    <property type="entry name" value="pre_pil_HX9DG"/>
    <property type="match status" value="1"/>
</dbReference>
<dbReference type="Pfam" id="PF07596">
    <property type="entry name" value="SBP_bac_10"/>
    <property type="match status" value="1"/>
</dbReference>
<dbReference type="PANTHER" id="PTHR30093">
    <property type="entry name" value="GENERAL SECRETION PATHWAY PROTEIN G"/>
    <property type="match status" value="1"/>
</dbReference>
<gene>
    <name evidence="3" type="ORF">Poly24_41770</name>
</gene>
<dbReference type="Pfam" id="PF07963">
    <property type="entry name" value="N_methyl"/>
    <property type="match status" value="1"/>
</dbReference>
<protein>
    <recommendedName>
        <fullName evidence="2">DUF1559 domain-containing protein</fullName>
    </recommendedName>
</protein>
<dbReference type="EMBL" id="CP036348">
    <property type="protein sequence ID" value="QDV70453.1"/>
    <property type="molecule type" value="Genomic_DNA"/>
</dbReference>
<feature type="compositionally biased region" description="Basic and acidic residues" evidence="1">
    <location>
        <begin position="334"/>
        <end position="344"/>
    </location>
</feature>
<evidence type="ECO:0000313" key="4">
    <source>
        <dbReference type="Proteomes" id="UP000315082"/>
    </source>
</evidence>
<name>A0A518JY37_9BACT</name>
<dbReference type="Gene3D" id="3.30.700.10">
    <property type="entry name" value="Glycoprotein, Type 4 Pilin"/>
    <property type="match status" value="1"/>
</dbReference>
<dbReference type="KEGG" id="rcf:Poly24_41770"/>
<evidence type="ECO:0000259" key="2">
    <source>
        <dbReference type="Pfam" id="PF07596"/>
    </source>
</evidence>
<sequence>MQSVFFRKNKMRAKPGFTLVELLVVIAIIGILVGLLLPAVQAAREAARRMSCSNNLKNIGLAMHNYHDTFQGLPPGYINNKATTNGPVSGEYSQWAWGAFILPFIEQAPMHDQLQVGTISLSAALTPGGPSDRTALLATPIDTFICPSDSGPEVHKTDDQLRDSADAWQDVAKSNYIALNTTQRWHSGGRLTGPDTGVTNQWGAGPGNGDKPNGCFMRDRSIRFRDILDGTSNTLLVGERVYQYTNPSGTPTICRAGVAIGNEISNEQLSIRRSLGTLTSAINSTDANTCIHGFAGPHPGGIMFVLGDASVRFISETIDHSPVHNGGTDAVDSTMERLGSREDGQSVGSF</sequence>
<dbReference type="InterPro" id="IPR045584">
    <property type="entry name" value="Pilin-like"/>
</dbReference>
<proteinExistence type="predicted"/>
<organism evidence="3 4">
    <name type="scientific">Rosistilla carotiformis</name>
    <dbReference type="NCBI Taxonomy" id="2528017"/>
    <lineage>
        <taxon>Bacteria</taxon>
        <taxon>Pseudomonadati</taxon>
        <taxon>Planctomycetota</taxon>
        <taxon>Planctomycetia</taxon>
        <taxon>Pirellulales</taxon>
        <taxon>Pirellulaceae</taxon>
        <taxon>Rosistilla</taxon>
    </lineage>
</organism>
<accession>A0A518JY37</accession>
<evidence type="ECO:0000313" key="3">
    <source>
        <dbReference type="EMBL" id="QDV70453.1"/>
    </source>
</evidence>